<gene>
    <name evidence="2" type="ORF">DSM104635_02932</name>
</gene>
<dbReference type="PANTHER" id="PTHR36573">
    <property type="entry name" value="INTERMEMBRANE PHOSPHOLIPID TRANSPORT SYSTEM BINDING PROTEIN MLAC"/>
    <property type="match status" value="1"/>
</dbReference>
<dbReference type="Pfam" id="PF05494">
    <property type="entry name" value="MlaC"/>
    <property type="match status" value="1"/>
</dbReference>
<dbReference type="Gene3D" id="3.10.450.710">
    <property type="entry name" value="Tgt2/MlaC"/>
    <property type="match status" value="1"/>
</dbReference>
<dbReference type="KEGG" id="tsv:DSM104635_02932"/>
<dbReference type="InterPro" id="IPR008869">
    <property type="entry name" value="MlaC/ttg2D"/>
</dbReference>
<keyword evidence="3" id="KW-1185">Reference proteome</keyword>
<proteinExistence type="predicted"/>
<evidence type="ECO:0000256" key="1">
    <source>
        <dbReference type="SAM" id="SignalP"/>
    </source>
</evidence>
<protein>
    <submittedName>
        <fullName evidence="2">Hopanoid biosynthesis associated membrane protein HpnM</fullName>
    </submittedName>
</protein>
<feature type="signal peptide" evidence="1">
    <location>
        <begin position="1"/>
        <end position="29"/>
    </location>
</feature>
<reference evidence="3" key="1">
    <citation type="submission" date="2019-12" db="EMBL/GenBank/DDBJ databases">
        <title>Complete genome of Terracaulis silvestris 0127_4.</title>
        <authorList>
            <person name="Vieira S."/>
            <person name="Riedel T."/>
            <person name="Sproer C."/>
            <person name="Pascual J."/>
            <person name="Boedeker C."/>
            <person name="Overmann J."/>
        </authorList>
    </citation>
    <scope>NUCLEOTIDE SEQUENCE [LARGE SCALE GENOMIC DNA]</scope>
    <source>
        <strain evidence="3">0127_4</strain>
    </source>
</reference>
<keyword evidence="1" id="KW-0732">Signal</keyword>
<name>A0A6I6MRM4_9CAUL</name>
<dbReference type="AlphaFoldDB" id="A0A6I6MRM4"/>
<organism evidence="2 3">
    <name type="scientific">Terricaulis silvestris</name>
    <dbReference type="NCBI Taxonomy" id="2686094"/>
    <lineage>
        <taxon>Bacteria</taxon>
        <taxon>Pseudomonadati</taxon>
        <taxon>Pseudomonadota</taxon>
        <taxon>Alphaproteobacteria</taxon>
        <taxon>Caulobacterales</taxon>
        <taxon>Caulobacteraceae</taxon>
        <taxon>Terricaulis</taxon>
    </lineage>
</organism>
<dbReference type="PANTHER" id="PTHR36573:SF1">
    <property type="entry name" value="INTERMEMBRANE PHOSPHOLIPID TRANSPORT SYSTEM BINDING PROTEIN MLAC"/>
    <property type="match status" value="1"/>
</dbReference>
<dbReference type="EMBL" id="CP047045">
    <property type="protein sequence ID" value="QGZ96076.1"/>
    <property type="molecule type" value="Genomic_DNA"/>
</dbReference>
<dbReference type="InterPro" id="IPR042245">
    <property type="entry name" value="Tgt2/MlaC_sf"/>
</dbReference>
<accession>A0A6I6MRM4</accession>
<evidence type="ECO:0000313" key="3">
    <source>
        <dbReference type="Proteomes" id="UP000431269"/>
    </source>
</evidence>
<dbReference type="RefSeq" id="WP_158766890.1">
    <property type="nucleotide sequence ID" value="NZ_CP047045.1"/>
</dbReference>
<dbReference type="Proteomes" id="UP000431269">
    <property type="component" value="Chromosome"/>
</dbReference>
<sequence length="222" mass="24575">MITRPISRAALLAGMLGVGLLAAAPNAYAARNTEAETYVQANAASALRTLGDNNISSTQRRQTFNTLMAQFSDMPRIANFVLGRYSAQLRSDATLRTEWTRTFQEYAIAVYEDRLARFSGSAIRVTGSTERVAGRDVIVTSEIEPRGGGRAMTVQWRLLRSGNAWKVVDVSLLLEGNQIWLAQQQQRDFLAELDSNNGDIRALMTDIRGMTTAMRQRVVARS</sequence>
<feature type="chain" id="PRO_5026206526" evidence="1">
    <location>
        <begin position="30"/>
        <end position="222"/>
    </location>
</feature>
<evidence type="ECO:0000313" key="2">
    <source>
        <dbReference type="EMBL" id="QGZ96076.1"/>
    </source>
</evidence>